<proteinExistence type="predicted"/>
<organism evidence="1 2">
    <name type="scientific">Sulfobacillus acidophilus</name>
    <dbReference type="NCBI Taxonomy" id="53633"/>
    <lineage>
        <taxon>Bacteria</taxon>
        <taxon>Bacillati</taxon>
        <taxon>Bacillota</taxon>
        <taxon>Clostridia</taxon>
        <taxon>Eubacteriales</taxon>
        <taxon>Clostridiales Family XVII. Incertae Sedis</taxon>
        <taxon>Sulfobacillus</taxon>
    </lineage>
</organism>
<dbReference type="Proteomes" id="UP000241848">
    <property type="component" value="Unassembled WGS sequence"/>
</dbReference>
<evidence type="ECO:0000313" key="1">
    <source>
        <dbReference type="EMBL" id="PSR20293.1"/>
    </source>
</evidence>
<dbReference type="InterPro" id="IPR029044">
    <property type="entry name" value="Nucleotide-diphossugar_trans"/>
</dbReference>
<dbReference type="AlphaFoldDB" id="A0A2T2WDI7"/>
<evidence type="ECO:0008006" key="3">
    <source>
        <dbReference type="Google" id="ProtNLM"/>
    </source>
</evidence>
<gene>
    <name evidence="1" type="ORF">C7B45_15610</name>
</gene>
<dbReference type="SUPFAM" id="SSF53448">
    <property type="entry name" value="Nucleotide-diphospho-sugar transferases"/>
    <property type="match status" value="1"/>
</dbReference>
<protein>
    <recommendedName>
        <fullName evidence="3">Glycosyl transferase</fullName>
    </recommendedName>
</protein>
<name>A0A2T2WDI7_9FIRM</name>
<evidence type="ECO:0000313" key="2">
    <source>
        <dbReference type="Proteomes" id="UP000241848"/>
    </source>
</evidence>
<accession>A0A2T2WDI7</accession>
<dbReference type="EMBL" id="PXYV01000071">
    <property type="protein sequence ID" value="PSR20293.1"/>
    <property type="molecule type" value="Genomic_DNA"/>
</dbReference>
<comment type="caution">
    <text evidence="1">The sequence shown here is derived from an EMBL/GenBank/DDBJ whole genome shotgun (WGS) entry which is preliminary data.</text>
</comment>
<sequence length="194" mass="21608">MLISAGSLLVGLPTHDGRAMVHSLTALSRVGSALGRPVQFLIGEAGSIPRSRNLVLDMARRRPEVDDVTWILWLDSDILIPADAVDAMVHAILWSESTDKSWVAHYRMADGTSVLMREKSAHARHYTADEIQQLDNFAEVGLAGLGLAYIKTDVRYIFHSDELGEDVHFFLDQPHLTIHLAKDIRVLHRKAVLI</sequence>
<reference evidence="1 2" key="1">
    <citation type="journal article" date="2014" name="BMC Genomics">
        <title>Comparison of environmental and isolate Sulfobacillus genomes reveals diverse carbon, sulfur, nitrogen, and hydrogen metabolisms.</title>
        <authorList>
            <person name="Justice N.B."/>
            <person name="Norman A."/>
            <person name="Brown C.T."/>
            <person name="Singh A."/>
            <person name="Thomas B.C."/>
            <person name="Banfield J.F."/>
        </authorList>
    </citation>
    <scope>NUCLEOTIDE SEQUENCE [LARGE SCALE GENOMIC DNA]</scope>
    <source>
        <strain evidence="1">AMDSBA3</strain>
    </source>
</reference>